<accession>A0ABX1JTH1</accession>
<comment type="caution">
    <text evidence="1">The sequence shown here is derived from an EMBL/GenBank/DDBJ whole genome shotgun (WGS) entry which is preliminary data.</text>
</comment>
<dbReference type="EMBL" id="JAAZSR010000269">
    <property type="protein sequence ID" value="NKX51634.1"/>
    <property type="molecule type" value="Genomic_DNA"/>
</dbReference>
<sequence length="121" mass="13396">LATAPTPKLVEEANSQVKGFLDKCADQKVLQPAGCPFSLPLDRVQNDTIDWDIVKYPTVTIEPFRGSWVVQPQSRTARMKVVEIDLFTGAAAPRELEQKFDFSGQLSVDGDDVTLTPVVEY</sequence>
<feature type="non-terminal residue" evidence="1">
    <location>
        <position position="1"/>
    </location>
</feature>
<evidence type="ECO:0000313" key="2">
    <source>
        <dbReference type="Proteomes" id="UP000523795"/>
    </source>
</evidence>
<reference evidence="1 2" key="1">
    <citation type="submission" date="2020-04" db="EMBL/GenBank/DDBJ databases">
        <authorList>
            <person name="Liu S."/>
        </authorList>
    </citation>
    <scope>NUCLEOTIDE SEQUENCE [LARGE SCALE GENOMIC DNA]</scope>
    <source>
        <strain evidence="1 2">CGMCC 1.15091</strain>
    </source>
</reference>
<proteinExistence type="predicted"/>
<name>A0ABX1JTH1_9MICC</name>
<keyword evidence="2" id="KW-1185">Reference proteome</keyword>
<protein>
    <submittedName>
        <fullName evidence="1">Uncharacterized protein</fullName>
    </submittedName>
</protein>
<evidence type="ECO:0000313" key="1">
    <source>
        <dbReference type="EMBL" id="NKX51634.1"/>
    </source>
</evidence>
<organism evidence="1 2">
    <name type="scientific">Arthrobacter deserti</name>
    <dbReference type="NCBI Taxonomy" id="1742687"/>
    <lineage>
        <taxon>Bacteria</taxon>
        <taxon>Bacillati</taxon>
        <taxon>Actinomycetota</taxon>
        <taxon>Actinomycetes</taxon>
        <taxon>Micrococcales</taxon>
        <taxon>Micrococcaceae</taxon>
        <taxon>Arthrobacter</taxon>
    </lineage>
</organism>
<dbReference type="Proteomes" id="UP000523795">
    <property type="component" value="Unassembled WGS sequence"/>
</dbReference>
<gene>
    <name evidence="1" type="ORF">HER39_13885</name>
</gene>